<keyword evidence="1" id="KW-1133">Transmembrane helix</keyword>
<dbReference type="KEGG" id="tfa:BW733_13550"/>
<name>A0A1Q2CZW9_9ACTN</name>
<keyword evidence="1" id="KW-0812">Transmembrane</keyword>
<dbReference type="STRING" id="399497.BW733_13550"/>
<keyword evidence="1" id="KW-0472">Membrane</keyword>
<proteinExistence type="predicted"/>
<gene>
    <name evidence="3" type="ORF">BW733_13550</name>
</gene>
<feature type="transmembrane region" description="Helical" evidence="1">
    <location>
        <begin position="488"/>
        <end position="508"/>
    </location>
</feature>
<evidence type="ECO:0000313" key="3">
    <source>
        <dbReference type="EMBL" id="AQP51696.1"/>
    </source>
</evidence>
<feature type="transmembrane region" description="Helical" evidence="1">
    <location>
        <begin position="667"/>
        <end position="687"/>
    </location>
</feature>
<dbReference type="InterPro" id="IPR050834">
    <property type="entry name" value="Glycosyltransf_2"/>
</dbReference>
<dbReference type="InterPro" id="IPR001173">
    <property type="entry name" value="Glyco_trans_2-like"/>
</dbReference>
<keyword evidence="4" id="KW-1185">Reference proteome</keyword>
<sequence length="989" mass="104838">MTDGPQHGQEINDLWAWIDQDDESPNVDEIPASDVVAVMVVHDAEEWLPRQLLSLARLDPRPGRIIAVDTGSEDGSAQLLDSAHAEGVVHEVLRLDRETSFGAAVAAALGDSEPAWIWLLHDDSAPHRDALGHLLEGARHSDVVVPKLLEPKRRNYPETLSEIGQAITPGGLRVPLVETGDIDQHQSESRDVLGASTAGLLIRGETWREVGGIAPEVERHRDGVDFGWRANAIGYRVLTWPEAALNHHRAGSTGLRPSSEHPHVSDQLAALRVAGARGASGLGLGAASLARALGFLLAKSPSTAAAELKALGRYRSSREATRSLATRLPDEDMTPDDLLPNRFWPVRHAVDRLGAGLSERYRSLTDTSPDTSIDELTSDEFSGRENRGRVFSPVTLLVVLLILASAVSARSLLGGDVSGGGLLAAPASLGSAWEAYLSGRSPWLGFAAVTSVVGFASPNGFAILALVLTPLLAALSALALLRRLGVELPIAAAASAAWAGGTILLGLVTAGDVTGMVLAVTAPLLARSIHSVVVNAATGAERLRAPAGAAFWLVVVASVWPAALLALTLAGVVWAARNRDRIVEVAVVTVPAWLFLIPALPTLARYPGRLLTGVDPLAWPDYPPASYALVVGRILPSGLPLWTNLVFFGVLGLAAVVSIAKLRRRAWVWSVLALATPLIIGTLLSRLTVAVDGGVARPLLSPWALLVLAALLAPVVWRERDSETLRRIAAVAVGAVALLAVVVWAVVGFAGPVQARESVLPGFVRDVLASQRDPRALALSVSSESRVTWNVIDRRQPQWGTGERNPVGSFDRQLTALAYSVAAGDPPADLAERLQQMGVSHLYLGDFEANQRAALDNLEGLVGNPASERSAVWTVSGLVSRASLGDEFLPTDELPAGEQGRRLTVAESASADWTATVDGERLPRGADSERPLIEDSVITFDQVPAEGGTLELAPTRHWWQLWLHLVVMAALALLAAPTLGGSTVARRGQ</sequence>
<accession>A0A1Q2CZW9</accession>
<organism evidence="3 4">
    <name type="scientific">Tessaracoccus flavescens</name>
    <dbReference type="NCBI Taxonomy" id="399497"/>
    <lineage>
        <taxon>Bacteria</taxon>
        <taxon>Bacillati</taxon>
        <taxon>Actinomycetota</taxon>
        <taxon>Actinomycetes</taxon>
        <taxon>Propionibacteriales</taxon>
        <taxon>Propionibacteriaceae</taxon>
        <taxon>Tessaracoccus</taxon>
    </lineage>
</organism>
<dbReference type="InterPro" id="IPR029044">
    <property type="entry name" value="Nucleotide-diphossugar_trans"/>
</dbReference>
<evidence type="ECO:0000259" key="2">
    <source>
        <dbReference type="Pfam" id="PF00535"/>
    </source>
</evidence>
<dbReference type="Pfam" id="PF00535">
    <property type="entry name" value="Glycos_transf_2"/>
    <property type="match status" value="1"/>
</dbReference>
<evidence type="ECO:0000313" key="4">
    <source>
        <dbReference type="Proteomes" id="UP000188235"/>
    </source>
</evidence>
<feature type="transmembrane region" description="Helical" evidence="1">
    <location>
        <begin position="582"/>
        <end position="600"/>
    </location>
</feature>
<feature type="domain" description="Glycosyltransferase 2-like" evidence="2">
    <location>
        <begin position="38"/>
        <end position="156"/>
    </location>
</feature>
<feature type="transmembrane region" description="Helical" evidence="1">
    <location>
        <begin position="641"/>
        <end position="660"/>
    </location>
</feature>
<dbReference type="RefSeq" id="WP_077351243.1">
    <property type="nucleotide sequence ID" value="NZ_CP019607.1"/>
</dbReference>
<dbReference type="Proteomes" id="UP000188235">
    <property type="component" value="Chromosome"/>
</dbReference>
<dbReference type="EMBL" id="CP019607">
    <property type="protein sequence ID" value="AQP51696.1"/>
    <property type="molecule type" value="Genomic_DNA"/>
</dbReference>
<dbReference type="PANTHER" id="PTHR43685:SF3">
    <property type="entry name" value="SLR2126 PROTEIN"/>
    <property type="match status" value="1"/>
</dbReference>
<dbReference type="PANTHER" id="PTHR43685">
    <property type="entry name" value="GLYCOSYLTRANSFERASE"/>
    <property type="match status" value="1"/>
</dbReference>
<feature type="transmembrane region" description="Helical" evidence="1">
    <location>
        <begin position="729"/>
        <end position="751"/>
    </location>
</feature>
<dbReference type="OrthoDB" id="3734530at2"/>
<feature type="transmembrane region" description="Helical" evidence="1">
    <location>
        <begin position="699"/>
        <end position="717"/>
    </location>
</feature>
<evidence type="ECO:0000256" key="1">
    <source>
        <dbReference type="SAM" id="Phobius"/>
    </source>
</evidence>
<feature type="transmembrane region" description="Helical" evidence="1">
    <location>
        <begin position="461"/>
        <end position="481"/>
    </location>
</feature>
<feature type="transmembrane region" description="Helical" evidence="1">
    <location>
        <begin position="961"/>
        <end position="985"/>
    </location>
</feature>
<feature type="transmembrane region" description="Helical" evidence="1">
    <location>
        <begin position="390"/>
        <end position="413"/>
    </location>
</feature>
<feature type="transmembrane region" description="Helical" evidence="1">
    <location>
        <begin position="549"/>
        <end position="575"/>
    </location>
</feature>
<protein>
    <recommendedName>
        <fullName evidence="2">Glycosyltransferase 2-like domain-containing protein</fullName>
    </recommendedName>
</protein>
<dbReference type="AlphaFoldDB" id="A0A1Q2CZW9"/>
<dbReference type="SUPFAM" id="SSF53448">
    <property type="entry name" value="Nucleotide-diphospho-sugar transferases"/>
    <property type="match status" value="1"/>
</dbReference>
<reference evidence="3 4" key="1">
    <citation type="journal article" date="2008" name="Int. J. Syst. Evol. Microbiol.">
        <title>Tessaracoccus flavescens sp. nov., isolated from marine sediment.</title>
        <authorList>
            <person name="Lee D.W."/>
            <person name="Lee S.D."/>
        </authorList>
    </citation>
    <scope>NUCLEOTIDE SEQUENCE [LARGE SCALE GENOMIC DNA]</scope>
    <source>
        <strain evidence="3 4">SST-39T</strain>
    </source>
</reference>
<dbReference type="Gene3D" id="3.90.550.10">
    <property type="entry name" value="Spore Coat Polysaccharide Biosynthesis Protein SpsA, Chain A"/>
    <property type="match status" value="1"/>
</dbReference>